<name>A0A194XIV8_MOLSC</name>
<feature type="compositionally biased region" description="Polar residues" evidence="1">
    <location>
        <begin position="100"/>
        <end position="110"/>
    </location>
</feature>
<sequence length="369" mass="42284">MASNTEYNSSLPNDAQRSSAASSAHEQSVSDLITFAVEDSLNTSLDFDESCASASAQMMEGIMSWLSIQSKSRTSVPAQAASVPSSPQLPGSDHRFISKPNPQGGPSTSHYNRKEGFYWENLPTELRQQIFDEVERATPSHPYFKRTKKLPALVVALRGVSNAQAHILEHFHKINNGILHLKCPSALKSMDKVELASIRHLSLEIHLRNRTSVVDGSITRPYESPDEYAKHFLNLPNIRGIKARLSYWDSRETIHCKHFICHFPLWLKAFKNLRWVEVDIPRTCDEDGWTLDHLSSSDLELGLRARIQRWNFRRTESLRCPEIWRWEVEGEDGGMDWSQDIWLRWRKVYPRGSTHPDTLFISLRDCLVM</sequence>
<reference evidence="2 3" key="1">
    <citation type="submission" date="2015-10" db="EMBL/GenBank/DDBJ databases">
        <title>Full genome of DAOMC 229536 Phialocephala scopiformis, a fungal endophyte of spruce producing the potent anti-insectan compound rugulosin.</title>
        <authorList>
            <consortium name="DOE Joint Genome Institute"/>
            <person name="Walker A.K."/>
            <person name="Frasz S.L."/>
            <person name="Seifert K.A."/>
            <person name="Miller J.D."/>
            <person name="Mondo S.J."/>
            <person name="Labutti K."/>
            <person name="Lipzen A."/>
            <person name="Dockter R."/>
            <person name="Kennedy M."/>
            <person name="Grigoriev I.V."/>
            <person name="Spatafora J.W."/>
        </authorList>
    </citation>
    <scope>NUCLEOTIDE SEQUENCE [LARGE SCALE GENOMIC DNA]</scope>
    <source>
        <strain evidence="2 3">CBS 120377</strain>
    </source>
</reference>
<feature type="compositionally biased region" description="Low complexity" evidence="1">
    <location>
        <begin position="76"/>
        <end position="88"/>
    </location>
</feature>
<dbReference type="KEGG" id="psco:LY89DRAFT_779617"/>
<dbReference type="GeneID" id="28832038"/>
<dbReference type="InParanoid" id="A0A194XIV8"/>
<dbReference type="RefSeq" id="XP_018074057.1">
    <property type="nucleotide sequence ID" value="XM_018222312.1"/>
</dbReference>
<dbReference type="EMBL" id="KQ947410">
    <property type="protein sequence ID" value="KUJ19702.1"/>
    <property type="molecule type" value="Genomic_DNA"/>
</dbReference>
<accession>A0A194XIV8</accession>
<organism evidence="2 3">
    <name type="scientific">Mollisia scopiformis</name>
    <name type="common">Conifer needle endophyte fungus</name>
    <name type="synonym">Phialocephala scopiformis</name>
    <dbReference type="NCBI Taxonomy" id="149040"/>
    <lineage>
        <taxon>Eukaryota</taxon>
        <taxon>Fungi</taxon>
        <taxon>Dikarya</taxon>
        <taxon>Ascomycota</taxon>
        <taxon>Pezizomycotina</taxon>
        <taxon>Leotiomycetes</taxon>
        <taxon>Helotiales</taxon>
        <taxon>Mollisiaceae</taxon>
        <taxon>Mollisia</taxon>
    </lineage>
</organism>
<evidence type="ECO:0000256" key="1">
    <source>
        <dbReference type="SAM" id="MobiDB-lite"/>
    </source>
</evidence>
<protein>
    <submittedName>
        <fullName evidence="2">Uncharacterized protein</fullName>
    </submittedName>
</protein>
<feature type="region of interest" description="Disordered" evidence="1">
    <location>
        <begin position="76"/>
        <end position="111"/>
    </location>
</feature>
<proteinExistence type="predicted"/>
<keyword evidence="3" id="KW-1185">Reference proteome</keyword>
<feature type="region of interest" description="Disordered" evidence="1">
    <location>
        <begin position="1"/>
        <end position="24"/>
    </location>
</feature>
<evidence type="ECO:0000313" key="2">
    <source>
        <dbReference type="EMBL" id="KUJ19702.1"/>
    </source>
</evidence>
<dbReference type="AlphaFoldDB" id="A0A194XIV8"/>
<evidence type="ECO:0000313" key="3">
    <source>
        <dbReference type="Proteomes" id="UP000070700"/>
    </source>
</evidence>
<dbReference type="Proteomes" id="UP000070700">
    <property type="component" value="Unassembled WGS sequence"/>
</dbReference>
<gene>
    <name evidence="2" type="ORF">LY89DRAFT_779617</name>
</gene>
<dbReference type="OrthoDB" id="3547599at2759"/>